<evidence type="ECO:0000259" key="1">
    <source>
        <dbReference type="Pfam" id="PF12937"/>
    </source>
</evidence>
<dbReference type="Proteomes" id="UP000095767">
    <property type="component" value="Unassembled WGS sequence"/>
</dbReference>
<dbReference type="PANTHER" id="PTHR36140">
    <property type="entry name" value="F-BOX DOMAIN-CONTAINING PROTEIN-RELATED"/>
    <property type="match status" value="1"/>
</dbReference>
<dbReference type="CDD" id="cd09917">
    <property type="entry name" value="F-box_SF"/>
    <property type="match status" value="1"/>
</dbReference>
<organism evidence="2 3">
    <name type="scientific">Dichanthelium oligosanthes</name>
    <dbReference type="NCBI Taxonomy" id="888268"/>
    <lineage>
        <taxon>Eukaryota</taxon>
        <taxon>Viridiplantae</taxon>
        <taxon>Streptophyta</taxon>
        <taxon>Embryophyta</taxon>
        <taxon>Tracheophyta</taxon>
        <taxon>Spermatophyta</taxon>
        <taxon>Magnoliopsida</taxon>
        <taxon>Liliopsida</taxon>
        <taxon>Poales</taxon>
        <taxon>Poaceae</taxon>
        <taxon>PACMAD clade</taxon>
        <taxon>Panicoideae</taxon>
        <taxon>Panicodae</taxon>
        <taxon>Paniceae</taxon>
        <taxon>Dichantheliinae</taxon>
        <taxon>Dichanthelium</taxon>
    </lineage>
</organism>
<gene>
    <name evidence="2" type="ORF">BAE44_0023512</name>
</gene>
<sequence length="452" mass="50263">MSLLPRATEPCPDGWLSLSTGSNGKRLKRTPRVEHDGIPLGDEIILQVFACYSLDTADLVRCAATCRSWRRLVSSEAEFICRLRRSSDRYFRPLAVGFFHRSHDDETGAPPRFLPLDSLPRRPSLYANTAVLDGDLFKNCRLIASRKGRLVLELRRVSRRAALRIVVFNPMTGGVSILPTLSGKDMPGNYACAVLAADDDVADPLLRPVPAAFRLLLVYKRRSFTACRSYSSATKAWGPEGKTSGAKIGGKRLGEMDAGVAVRGAVFWLHGNTVFSIRVDTLEATVETVRRWGSELCRCFGNREQNRRLAVSPDGRRLCVVQVGRGSANNFVINMFYRDDDDRTTTKPRWAKGQDVDLGPFLPCRVKRVCIRAVCEKSGLVFFATGADVYGQENARQRDLGLYVLDLESKDVQAVPAPDGRCSVRKSSWSFHGYEMDLASYLSSLAERDTLI</sequence>
<reference evidence="2 3" key="1">
    <citation type="submission" date="2016-09" db="EMBL/GenBank/DDBJ databases">
        <title>The draft genome of Dichanthelium oligosanthes: A C3 panicoid grass species.</title>
        <authorList>
            <person name="Studer A.J."/>
            <person name="Schnable J.C."/>
            <person name="Brutnell T.P."/>
        </authorList>
    </citation>
    <scope>NUCLEOTIDE SEQUENCE [LARGE SCALE GENOMIC DNA]</scope>
    <source>
        <strain evidence="3">cv. Kellogg 1175</strain>
        <tissue evidence="2">Leaf</tissue>
    </source>
</reference>
<dbReference type="OrthoDB" id="618196at2759"/>
<dbReference type="EMBL" id="LWDX02066776">
    <property type="protein sequence ID" value="OEL15470.1"/>
    <property type="molecule type" value="Genomic_DNA"/>
</dbReference>
<dbReference type="InterPro" id="IPR001810">
    <property type="entry name" value="F-box_dom"/>
</dbReference>
<evidence type="ECO:0000313" key="2">
    <source>
        <dbReference type="EMBL" id="OEL15470.1"/>
    </source>
</evidence>
<dbReference type="Pfam" id="PF12937">
    <property type="entry name" value="F-box-like"/>
    <property type="match status" value="1"/>
</dbReference>
<keyword evidence="3" id="KW-1185">Reference proteome</keyword>
<name>A0A1E5URJ1_9POAL</name>
<dbReference type="Gene3D" id="1.20.1280.50">
    <property type="match status" value="1"/>
</dbReference>
<comment type="caution">
    <text evidence="2">The sequence shown here is derived from an EMBL/GenBank/DDBJ whole genome shotgun (WGS) entry which is preliminary data.</text>
</comment>
<feature type="domain" description="F-box" evidence="1">
    <location>
        <begin position="42"/>
        <end position="76"/>
    </location>
</feature>
<protein>
    <recommendedName>
        <fullName evidence="1">F-box domain-containing protein</fullName>
    </recommendedName>
</protein>
<accession>A0A1E5URJ1</accession>
<dbReference type="AlphaFoldDB" id="A0A1E5URJ1"/>
<dbReference type="PANTHER" id="PTHR36140:SF1">
    <property type="entry name" value="F-BOX DOMAIN CONTAINING PROTEIN, EXPRESSED"/>
    <property type="match status" value="1"/>
</dbReference>
<evidence type="ECO:0000313" key="3">
    <source>
        <dbReference type="Proteomes" id="UP000095767"/>
    </source>
</evidence>
<proteinExistence type="predicted"/>
<dbReference type="InterPro" id="IPR036047">
    <property type="entry name" value="F-box-like_dom_sf"/>
</dbReference>
<dbReference type="SUPFAM" id="SSF81383">
    <property type="entry name" value="F-box domain"/>
    <property type="match status" value="1"/>
</dbReference>